<reference evidence="1" key="2">
    <citation type="submission" date="2020-06" db="EMBL/GenBank/DDBJ databases">
        <title>Helianthus annuus Genome sequencing and assembly Release 2.</title>
        <authorList>
            <person name="Gouzy J."/>
            <person name="Langlade N."/>
            <person name="Munos S."/>
        </authorList>
    </citation>
    <scope>NUCLEOTIDE SEQUENCE</scope>
    <source>
        <tissue evidence="1">Leaves</tissue>
    </source>
</reference>
<sequence>MLIFRISIEIFYIYYVWPGLARTFFSARVFRPWHIQRARSATENRAYRKGKLDTKLKQTVTPYRLCITRHVTL</sequence>
<comment type="caution">
    <text evidence="1">The sequence shown here is derived from an EMBL/GenBank/DDBJ whole genome shotgun (WGS) entry which is preliminary data.</text>
</comment>
<dbReference type="EMBL" id="MNCJ02000317">
    <property type="protein sequence ID" value="KAF5818399.1"/>
    <property type="molecule type" value="Genomic_DNA"/>
</dbReference>
<name>A0A9K3JNB9_HELAN</name>
<dbReference type="Proteomes" id="UP000215914">
    <property type="component" value="Unassembled WGS sequence"/>
</dbReference>
<evidence type="ECO:0000313" key="2">
    <source>
        <dbReference type="Proteomes" id="UP000215914"/>
    </source>
</evidence>
<evidence type="ECO:0000313" key="1">
    <source>
        <dbReference type="EMBL" id="KAF5818399.1"/>
    </source>
</evidence>
<accession>A0A9K3JNB9</accession>
<organism evidence="1 2">
    <name type="scientific">Helianthus annuus</name>
    <name type="common">Common sunflower</name>
    <dbReference type="NCBI Taxonomy" id="4232"/>
    <lineage>
        <taxon>Eukaryota</taxon>
        <taxon>Viridiplantae</taxon>
        <taxon>Streptophyta</taxon>
        <taxon>Embryophyta</taxon>
        <taxon>Tracheophyta</taxon>
        <taxon>Spermatophyta</taxon>
        <taxon>Magnoliopsida</taxon>
        <taxon>eudicotyledons</taxon>
        <taxon>Gunneridae</taxon>
        <taxon>Pentapetalae</taxon>
        <taxon>asterids</taxon>
        <taxon>campanulids</taxon>
        <taxon>Asterales</taxon>
        <taxon>Asteraceae</taxon>
        <taxon>Asteroideae</taxon>
        <taxon>Heliantheae alliance</taxon>
        <taxon>Heliantheae</taxon>
        <taxon>Helianthus</taxon>
    </lineage>
</organism>
<gene>
    <name evidence="1" type="ORF">HanXRQr2_Chr02g0064721</name>
</gene>
<dbReference type="AlphaFoldDB" id="A0A9K3JNB9"/>
<dbReference type="Gramene" id="mRNA:HanXRQr2_Chr02g0064721">
    <property type="protein sequence ID" value="CDS:HanXRQr2_Chr02g0064721.1"/>
    <property type="gene ID" value="HanXRQr2_Chr02g0064721"/>
</dbReference>
<protein>
    <submittedName>
        <fullName evidence="1">Uncharacterized protein</fullName>
    </submittedName>
</protein>
<reference evidence="1" key="1">
    <citation type="journal article" date="2017" name="Nature">
        <title>The sunflower genome provides insights into oil metabolism, flowering and Asterid evolution.</title>
        <authorList>
            <person name="Badouin H."/>
            <person name="Gouzy J."/>
            <person name="Grassa C.J."/>
            <person name="Murat F."/>
            <person name="Staton S.E."/>
            <person name="Cottret L."/>
            <person name="Lelandais-Briere C."/>
            <person name="Owens G.L."/>
            <person name="Carrere S."/>
            <person name="Mayjonade B."/>
            <person name="Legrand L."/>
            <person name="Gill N."/>
            <person name="Kane N.C."/>
            <person name="Bowers J.E."/>
            <person name="Hubner S."/>
            <person name="Bellec A."/>
            <person name="Berard A."/>
            <person name="Berges H."/>
            <person name="Blanchet N."/>
            <person name="Boniface M.C."/>
            <person name="Brunel D."/>
            <person name="Catrice O."/>
            <person name="Chaidir N."/>
            <person name="Claudel C."/>
            <person name="Donnadieu C."/>
            <person name="Faraut T."/>
            <person name="Fievet G."/>
            <person name="Helmstetter N."/>
            <person name="King M."/>
            <person name="Knapp S.J."/>
            <person name="Lai Z."/>
            <person name="Le Paslier M.C."/>
            <person name="Lippi Y."/>
            <person name="Lorenzon L."/>
            <person name="Mandel J.R."/>
            <person name="Marage G."/>
            <person name="Marchand G."/>
            <person name="Marquand E."/>
            <person name="Bret-Mestries E."/>
            <person name="Morien E."/>
            <person name="Nambeesan S."/>
            <person name="Nguyen T."/>
            <person name="Pegot-Espagnet P."/>
            <person name="Pouilly N."/>
            <person name="Raftis F."/>
            <person name="Sallet E."/>
            <person name="Schiex T."/>
            <person name="Thomas J."/>
            <person name="Vandecasteele C."/>
            <person name="Vares D."/>
            <person name="Vear F."/>
            <person name="Vautrin S."/>
            <person name="Crespi M."/>
            <person name="Mangin B."/>
            <person name="Burke J.M."/>
            <person name="Salse J."/>
            <person name="Munos S."/>
            <person name="Vincourt P."/>
            <person name="Rieseberg L.H."/>
            <person name="Langlade N.B."/>
        </authorList>
    </citation>
    <scope>NUCLEOTIDE SEQUENCE</scope>
    <source>
        <tissue evidence="1">Leaves</tissue>
    </source>
</reference>
<proteinExistence type="predicted"/>
<keyword evidence="2" id="KW-1185">Reference proteome</keyword>